<dbReference type="Gene3D" id="3.40.50.12160">
    <property type="entry name" value="Methylthiotransferase, N-terminal domain"/>
    <property type="match status" value="1"/>
</dbReference>
<evidence type="ECO:0000313" key="10">
    <source>
        <dbReference type="Proteomes" id="UP000231383"/>
    </source>
</evidence>
<dbReference type="GO" id="GO:0005829">
    <property type="term" value="C:cytosol"/>
    <property type="evidence" value="ECO:0007669"/>
    <property type="project" value="TreeGrafter"/>
</dbReference>
<dbReference type="InterPro" id="IPR006638">
    <property type="entry name" value="Elp3/MiaA/NifB-like_rSAM"/>
</dbReference>
<evidence type="ECO:0000256" key="5">
    <source>
        <dbReference type="ARBA" id="ARBA00023004"/>
    </source>
</evidence>
<evidence type="ECO:0000256" key="3">
    <source>
        <dbReference type="ARBA" id="ARBA00022691"/>
    </source>
</evidence>
<evidence type="ECO:0000256" key="1">
    <source>
        <dbReference type="ARBA" id="ARBA00001966"/>
    </source>
</evidence>
<dbReference type="GO" id="GO:0035597">
    <property type="term" value="F:tRNA-2-methylthio-N(6)-dimethylallyladenosine(37) synthase activity"/>
    <property type="evidence" value="ECO:0007669"/>
    <property type="project" value="TreeGrafter"/>
</dbReference>
<evidence type="ECO:0000313" key="9">
    <source>
        <dbReference type="EMBL" id="PJC34010.1"/>
    </source>
</evidence>
<dbReference type="GO" id="GO:0046872">
    <property type="term" value="F:metal ion binding"/>
    <property type="evidence" value="ECO:0007669"/>
    <property type="project" value="UniProtKB-KW"/>
</dbReference>
<evidence type="ECO:0000259" key="7">
    <source>
        <dbReference type="PROSITE" id="PS51449"/>
    </source>
</evidence>
<dbReference type="CDD" id="cd01335">
    <property type="entry name" value="Radical_SAM"/>
    <property type="match status" value="1"/>
</dbReference>
<dbReference type="Pfam" id="PF00919">
    <property type="entry name" value="UPF0004"/>
    <property type="match status" value="1"/>
</dbReference>
<dbReference type="Gene3D" id="3.80.30.20">
    <property type="entry name" value="tm_1862 like domain"/>
    <property type="match status" value="2"/>
</dbReference>
<dbReference type="InterPro" id="IPR013848">
    <property type="entry name" value="Methylthiotransferase_N"/>
</dbReference>
<protein>
    <submittedName>
        <fullName evidence="9">Uncharacterized protein</fullName>
    </submittedName>
</protein>
<dbReference type="EMBL" id="PFSC01000016">
    <property type="protein sequence ID" value="PJC34010.1"/>
    <property type="molecule type" value="Genomic_DNA"/>
</dbReference>
<dbReference type="PROSITE" id="PS51918">
    <property type="entry name" value="RADICAL_SAM"/>
    <property type="match status" value="1"/>
</dbReference>
<dbReference type="InterPro" id="IPR038135">
    <property type="entry name" value="Methylthiotransferase_N_sf"/>
</dbReference>
<accession>A0A2M8F434</accession>
<keyword evidence="6" id="KW-0411">Iron-sulfur</keyword>
<dbReference type="InterPro" id="IPR007197">
    <property type="entry name" value="rSAM"/>
</dbReference>
<dbReference type="SFLD" id="SFLDS00029">
    <property type="entry name" value="Radical_SAM"/>
    <property type="match status" value="1"/>
</dbReference>
<dbReference type="Pfam" id="PF04055">
    <property type="entry name" value="Radical_SAM"/>
    <property type="match status" value="2"/>
</dbReference>
<dbReference type="PROSITE" id="PS01278">
    <property type="entry name" value="MTTASE_RADICAL"/>
    <property type="match status" value="1"/>
</dbReference>
<name>A0A2M8F434_9BACT</name>
<dbReference type="SUPFAM" id="SSF102114">
    <property type="entry name" value="Radical SAM enzymes"/>
    <property type="match status" value="2"/>
</dbReference>
<proteinExistence type="predicted"/>
<evidence type="ECO:0000256" key="2">
    <source>
        <dbReference type="ARBA" id="ARBA00022485"/>
    </source>
</evidence>
<reference evidence="10" key="1">
    <citation type="submission" date="2017-09" db="EMBL/GenBank/DDBJ databases">
        <title>Depth-based differentiation of microbial function through sediment-hosted aquifers and enrichment of novel symbionts in the deep terrestrial subsurface.</title>
        <authorList>
            <person name="Probst A.J."/>
            <person name="Ladd B."/>
            <person name="Jarett J.K."/>
            <person name="Geller-Mcgrath D.E."/>
            <person name="Sieber C.M.K."/>
            <person name="Emerson J.B."/>
            <person name="Anantharaman K."/>
            <person name="Thomas B.C."/>
            <person name="Malmstrom R."/>
            <person name="Stieglmeier M."/>
            <person name="Klingl A."/>
            <person name="Woyke T."/>
            <person name="Ryan C.M."/>
            <person name="Banfield J.F."/>
        </authorList>
    </citation>
    <scope>NUCLEOTIDE SEQUENCE [LARGE SCALE GENOMIC DNA]</scope>
</reference>
<dbReference type="PANTHER" id="PTHR43020">
    <property type="entry name" value="CDK5 REGULATORY SUBUNIT-ASSOCIATED PROTEIN 1"/>
    <property type="match status" value="1"/>
</dbReference>
<feature type="domain" description="Radical SAM core" evidence="8">
    <location>
        <begin position="125"/>
        <end position="441"/>
    </location>
</feature>
<dbReference type="Proteomes" id="UP000231383">
    <property type="component" value="Unassembled WGS sequence"/>
</dbReference>
<organism evidence="9 10">
    <name type="scientific">Candidatus Roizmanbacteria bacterium CG_4_9_14_0_2_um_filter_39_13</name>
    <dbReference type="NCBI Taxonomy" id="1974839"/>
    <lineage>
        <taxon>Bacteria</taxon>
        <taxon>Candidatus Roizmaniibacteriota</taxon>
    </lineage>
</organism>
<evidence type="ECO:0000256" key="4">
    <source>
        <dbReference type="ARBA" id="ARBA00022723"/>
    </source>
</evidence>
<feature type="domain" description="MTTase N-terminal" evidence="7">
    <location>
        <begin position="1"/>
        <end position="129"/>
    </location>
</feature>
<evidence type="ECO:0000256" key="6">
    <source>
        <dbReference type="ARBA" id="ARBA00023014"/>
    </source>
</evidence>
<dbReference type="InterPro" id="IPR058240">
    <property type="entry name" value="rSAM_sf"/>
</dbReference>
<keyword evidence="2" id="KW-0004">4Fe-4S</keyword>
<keyword evidence="5" id="KW-0408">Iron</keyword>
<comment type="cofactor">
    <cofactor evidence="1">
        <name>[4Fe-4S] cluster</name>
        <dbReference type="ChEBI" id="CHEBI:49883"/>
    </cofactor>
</comment>
<dbReference type="AlphaFoldDB" id="A0A2M8F434"/>
<gene>
    <name evidence="9" type="ORF">CO051_00580</name>
</gene>
<dbReference type="InterPro" id="IPR020612">
    <property type="entry name" value="Methylthiotransferase_CS"/>
</dbReference>
<comment type="caution">
    <text evidence="9">The sequence shown here is derived from an EMBL/GenBank/DDBJ whole genome shotgun (WGS) entry which is preliminary data.</text>
</comment>
<dbReference type="GO" id="GO:0051539">
    <property type="term" value="F:4 iron, 4 sulfur cluster binding"/>
    <property type="evidence" value="ECO:0007669"/>
    <property type="project" value="UniProtKB-KW"/>
</dbReference>
<dbReference type="SMART" id="SM00729">
    <property type="entry name" value="Elp3"/>
    <property type="match status" value="1"/>
</dbReference>
<dbReference type="FunFam" id="3.40.50.12160:FF:000003">
    <property type="entry name" value="CDK5 regulatory subunit-associated protein 1"/>
    <property type="match status" value="1"/>
</dbReference>
<dbReference type="PROSITE" id="PS51449">
    <property type="entry name" value="MTTASE_N"/>
    <property type="match status" value="1"/>
</dbReference>
<evidence type="ECO:0000259" key="8">
    <source>
        <dbReference type="PROSITE" id="PS51918"/>
    </source>
</evidence>
<keyword evidence="4" id="KW-0479">Metal-binding</keyword>
<keyword evidence="3" id="KW-0949">S-adenosyl-L-methionine</keyword>
<dbReference type="InterPro" id="IPR023404">
    <property type="entry name" value="rSAM_horseshoe"/>
</dbReference>
<sequence length="441" mass="50971">MKYFIKTFGCQQNVADSERVEQAFTARGFTKARGYKDANYVIINTCMVRESAEERVYGLVQNLAIIKREKLKNKELFKIIVTGCMVGIAFRDKTGKFLSKIRDRMPQVDEFMPIEEVGFDSEPVRQSATHAWIPISNGCNNFCTFCIVPFTRGREISRPYEDIIEECLHLKAQGFTSVMLLGQNVNSYGADLILGKENIQIMRDIDKIYFEESTTPSRSARLPSLESRGVEEKKALLLDKEEYPDGHREKVVDHLSAVRAKFTYNGRNVEPVYVKHLGRQRIPTLFSYLLEDVARMDFEKVDFVSSNPWDFSDELIKMIAKYPNITRTIHLPVQSGNNEVLKRMNRWYTREEYLDIISKLKAQIPNVKITTDIIVGFCGETDDEFQNTVKLAKEVGFDKAYISRYSERYMTAATKVMKDDVPPAVKKKRWKELDSLINDWN</sequence>
<dbReference type="PANTHER" id="PTHR43020:SF2">
    <property type="entry name" value="MITOCHONDRIAL TRNA METHYLTHIOTRANSFERASE CDK5RAP1"/>
    <property type="match status" value="1"/>
</dbReference>